<dbReference type="Proteomes" id="UP001596220">
    <property type="component" value="Unassembled WGS sequence"/>
</dbReference>
<keyword evidence="3" id="KW-1185">Reference proteome</keyword>
<sequence length="131" mass="14525">MARRQISGQLDLFAASADKPETAPPMERGRPSGFGGTPDLVVEVLDDIHDGRIGRLDSNDRVVRLDGDGHCRHAEDDVTAVVESLVDQRYAADGEFTTQLHGAIRKNVNTVKLTNSGHKIRTRWFHLRGLR</sequence>
<name>A0ABW1P4P0_9PSEU</name>
<dbReference type="EMBL" id="JBHSQO010000013">
    <property type="protein sequence ID" value="MFC6090568.1"/>
    <property type="molecule type" value="Genomic_DNA"/>
</dbReference>
<evidence type="ECO:0000256" key="1">
    <source>
        <dbReference type="SAM" id="MobiDB-lite"/>
    </source>
</evidence>
<proteinExistence type="predicted"/>
<accession>A0ABW1P4P0</accession>
<dbReference type="RefSeq" id="WP_380636537.1">
    <property type="nucleotide sequence ID" value="NZ_JBHSQO010000013.1"/>
</dbReference>
<reference evidence="3" key="1">
    <citation type="journal article" date="2019" name="Int. J. Syst. Evol. Microbiol.">
        <title>The Global Catalogue of Microorganisms (GCM) 10K type strain sequencing project: providing services to taxonomists for standard genome sequencing and annotation.</title>
        <authorList>
            <consortium name="The Broad Institute Genomics Platform"/>
            <consortium name="The Broad Institute Genome Sequencing Center for Infectious Disease"/>
            <person name="Wu L."/>
            <person name="Ma J."/>
        </authorList>
    </citation>
    <scope>NUCLEOTIDE SEQUENCE [LARGE SCALE GENOMIC DNA]</scope>
    <source>
        <strain evidence="3">CGMCC 4.7246</strain>
    </source>
</reference>
<comment type="caution">
    <text evidence="2">The sequence shown here is derived from an EMBL/GenBank/DDBJ whole genome shotgun (WGS) entry which is preliminary data.</text>
</comment>
<evidence type="ECO:0000313" key="2">
    <source>
        <dbReference type="EMBL" id="MFC6090568.1"/>
    </source>
</evidence>
<organism evidence="2 3">
    <name type="scientific">Saccharothrix lopnurensis</name>
    <dbReference type="NCBI Taxonomy" id="1670621"/>
    <lineage>
        <taxon>Bacteria</taxon>
        <taxon>Bacillati</taxon>
        <taxon>Actinomycetota</taxon>
        <taxon>Actinomycetes</taxon>
        <taxon>Pseudonocardiales</taxon>
        <taxon>Pseudonocardiaceae</taxon>
        <taxon>Saccharothrix</taxon>
    </lineage>
</organism>
<feature type="region of interest" description="Disordered" evidence="1">
    <location>
        <begin position="1"/>
        <end position="36"/>
    </location>
</feature>
<evidence type="ECO:0000313" key="3">
    <source>
        <dbReference type="Proteomes" id="UP001596220"/>
    </source>
</evidence>
<protein>
    <submittedName>
        <fullName evidence="2">Uncharacterized protein</fullName>
    </submittedName>
</protein>
<gene>
    <name evidence="2" type="ORF">ACFP3R_14880</name>
</gene>